<keyword evidence="2" id="KW-1185">Reference proteome</keyword>
<protein>
    <submittedName>
        <fullName evidence="1">Uncharacterized protein</fullName>
    </submittedName>
</protein>
<name>A0AAV4BIF9_9GAST</name>
<gene>
    <name evidence="1" type="ORF">PoB_004963100</name>
</gene>
<evidence type="ECO:0000313" key="1">
    <source>
        <dbReference type="EMBL" id="GFO23126.1"/>
    </source>
</evidence>
<dbReference type="Proteomes" id="UP000735302">
    <property type="component" value="Unassembled WGS sequence"/>
</dbReference>
<comment type="caution">
    <text evidence="1">The sequence shown here is derived from an EMBL/GenBank/DDBJ whole genome shotgun (WGS) entry which is preliminary data.</text>
</comment>
<dbReference type="EMBL" id="BLXT01005502">
    <property type="protein sequence ID" value="GFO23126.1"/>
    <property type="molecule type" value="Genomic_DNA"/>
</dbReference>
<accession>A0AAV4BIF9</accession>
<reference evidence="1 2" key="1">
    <citation type="journal article" date="2021" name="Elife">
        <title>Chloroplast acquisition without the gene transfer in kleptoplastic sea slugs, Plakobranchus ocellatus.</title>
        <authorList>
            <person name="Maeda T."/>
            <person name="Takahashi S."/>
            <person name="Yoshida T."/>
            <person name="Shimamura S."/>
            <person name="Takaki Y."/>
            <person name="Nagai Y."/>
            <person name="Toyoda A."/>
            <person name="Suzuki Y."/>
            <person name="Arimoto A."/>
            <person name="Ishii H."/>
            <person name="Satoh N."/>
            <person name="Nishiyama T."/>
            <person name="Hasebe M."/>
            <person name="Maruyama T."/>
            <person name="Minagawa J."/>
            <person name="Obokata J."/>
            <person name="Shigenobu S."/>
        </authorList>
    </citation>
    <scope>NUCLEOTIDE SEQUENCE [LARGE SCALE GENOMIC DNA]</scope>
</reference>
<organism evidence="1 2">
    <name type="scientific">Plakobranchus ocellatus</name>
    <dbReference type="NCBI Taxonomy" id="259542"/>
    <lineage>
        <taxon>Eukaryota</taxon>
        <taxon>Metazoa</taxon>
        <taxon>Spiralia</taxon>
        <taxon>Lophotrochozoa</taxon>
        <taxon>Mollusca</taxon>
        <taxon>Gastropoda</taxon>
        <taxon>Heterobranchia</taxon>
        <taxon>Euthyneura</taxon>
        <taxon>Panpulmonata</taxon>
        <taxon>Sacoglossa</taxon>
        <taxon>Placobranchoidea</taxon>
        <taxon>Plakobranchidae</taxon>
        <taxon>Plakobranchus</taxon>
    </lineage>
</organism>
<sequence length="114" mass="12905">MSDHSRDVHQSFERAFQKVTLKEIELIDPSFLAHIVDILSELGTLENEKPIASSSLTLTYPKRGEMLPRPISPDLSILEKLIEELLPTMSASTTESIFTVPVESFLIPMTHTYY</sequence>
<evidence type="ECO:0000313" key="2">
    <source>
        <dbReference type="Proteomes" id="UP000735302"/>
    </source>
</evidence>
<proteinExistence type="predicted"/>
<dbReference type="AlphaFoldDB" id="A0AAV4BIF9"/>